<comment type="caution">
    <text evidence="2">The sequence shown here is derived from an EMBL/GenBank/DDBJ whole genome shotgun (WGS) entry which is preliminary data.</text>
</comment>
<reference evidence="2 3" key="1">
    <citation type="submission" date="2021-03" db="EMBL/GenBank/DDBJ databases">
        <title>Sequencing the genomes of 1000 actinobacteria strains.</title>
        <authorList>
            <person name="Klenk H.-P."/>
        </authorList>
    </citation>
    <scope>NUCLEOTIDE SEQUENCE [LARGE SCALE GENOMIC DNA]</scope>
    <source>
        <strain evidence="2 3">DSM 14564</strain>
    </source>
</reference>
<organism evidence="2 3">
    <name type="scientific">Brachybacterium fresconis</name>
    <dbReference type="NCBI Taxonomy" id="173363"/>
    <lineage>
        <taxon>Bacteria</taxon>
        <taxon>Bacillati</taxon>
        <taxon>Actinomycetota</taxon>
        <taxon>Actinomycetes</taxon>
        <taxon>Micrococcales</taxon>
        <taxon>Dermabacteraceae</taxon>
        <taxon>Brachybacterium</taxon>
    </lineage>
</organism>
<accession>A0ABS4YJ34</accession>
<dbReference type="Gene3D" id="3.40.1310.30">
    <property type="match status" value="1"/>
</dbReference>
<protein>
    <submittedName>
        <fullName evidence="2">Uncharacterized protein</fullName>
    </submittedName>
</protein>
<dbReference type="Proteomes" id="UP000698222">
    <property type="component" value="Unassembled WGS sequence"/>
</dbReference>
<evidence type="ECO:0000256" key="1">
    <source>
        <dbReference type="SAM" id="MobiDB-lite"/>
    </source>
</evidence>
<proteinExistence type="predicted"/>
<feature type="region of interest" description="Disordered" evidence="1">
    <location>
        <begin position="241"/>
        <end position="265"/>
    </location>
</feature>
<gene>
    <name evidence="2" type="ORF">JOF44_001708</name>
</gene>
<evidence type="ECO:0000313" key="3">
    <source>
        <dbReference type="Proteomes" id="UP000698222"/>
    </source>
</evidence>
<name>A0ABS4YJ34_9MICO</name>
<sequence length="378" mass="42971">MTSKLLTRTQFLEGVDRPNVKRYVGVVHDRDGVDPHVQGCIELVETRTVATVERMFGCDVQVQPLVNTKGDPHSWARYIRYLLHESPYEQAKGKARYEDEEIFATPGYDWRAEVDALTSKEGYKVPLLEEIKSKLMVIELTPLDVKEMHPELYAKNYAAINQAYEHSGSIVRQLSRRLKDRLCELDDVHKAYPRLYAKFHEQFEREYEKGQRARREELRRMASQAGDAAVAVTETPATPVQVLASPESRSRSAATPATDAKPERPERIERLLKGVRLRVGSFPDWRLVEYVEDVYDKAMTDEEFTDEENAQIWHEEHGYVLDELRAELTGGRLTVAGVEMVACACGNGFAPICFGAEGYVAELDEAAQEAIDIDSMGW</sequence>
<dbReference type="RefSeq" id="WP_209889796.1">
    <property type="nucleotide sequence ID" value="NZ_BAAAJV010000005.1"/>
</dbReference>
<dbReference type="EMBL" id="JAGIOC010000001">
    <property type="protein sequence ID" value="MBP2408805.1"/>
    <property type="molecule type" value="Genomic_DNA"/>
</dbReference>
<evidence type="ECO:0000313" key="2">
    <source>
        <dbReference type="EMBL" id="MBP2408805.1"/>
    </source>
</evidence>
<keyword evidence="3" id="KW-1185">Reference proteome</keyword>